<keyword evidence="8" id="KW-0051">Antiviral defense</keyword>
<evidence type="ECO:0000313" key="12">
    <source>
        <dbReference type="EMBL" id="MBA2224688.1"/>
    </source>
</evidence>
<dbReference type="RefSeq" id="WP_194536120.1">
    <property type="nucleotide sequence ID" value="NZ_JACEFB010000001.1"/>
</dbReference>
<dbReference type="PANTHER" id="PTHR47959:SF16">
    <property type="entry name" value="CRISPR-ASSOCIATED NUCLEASE_HELICASE CAS3-RELATED"/>
    <property type="match status" value="1"/>
</dbReference>
<dbReference type="SUPFAM" id="SSF52540">
    <property type="entry name" value="P-loop containing nucleoside triphosphate hydrolases"/>
    <property type="match status" value="1"/>
</dbReference>
<evidence type="ECO:0000256" key="6">
    <source>
        <dbReference type="ARBA" id="ARBA00022806"/>
    </source>
</evidence>
<feature type="region of interest" description="Disordered" evidence="9">
    <location>
        <begin position="399"/>
        <end position="424"/>
    </location>
</feature>
<keyword evidence="13" id="KW-1185">Reference proteome</keyword>
<accession>A0A7V9AA53</accession>
<evidence type="ECO:0000256" key="8">
    <source>
        <dbReference type="ARBA" id="ARBA00023118"/>
    </source>
</evidence>
<dbReference type="Gene3D" id="1.10.3210.30">
    <property type="match status" value="1"/>
</dbReference>
<evidence type="ECO:0000256" key="1">
    <source>
        <dbReference type="ARBA" id="ARBA00006847"/>
    </source>
</evidence>
<dbReference type="Gene3D" id="3.40.50.300">
    <property type="entry name" value="P-loop containing nucleotide triphosphate hydrolases"/>
    <property type="match status" value="2"/>
</dbReference>
<evidence type="ECO:0000256" key="5">
    <source>
        <dbReference type="ARBA" id="ARBA00022801"/>
    </source>
</evidence>
<dbReference type="InterPro" id="IPR050079">
    <property type="entry name" value="DEAD_box_RNA_helicase"/>
</dbReference>
<protein>
    <submittedName>
        <fullName evidence="12">DEAD/DEAH box helicase</fullName>
    </submittedName>
</protein>
<feature type="domain" description="HD Cas3-type" evidence="11">
    <location>
        <begin position="625"/>
        <end position="906"/>
    </location>
</feature>
<comment type="caution">
    <text evidence="12">The sequence shown here is derived from an EMBL/GenBank/DDBJ whole genome shotgun (WGS) entry which is preliminary data.</text>
</comment>
<evidence type="ECO:0000256" key="9">
    <source>
        <dbReference type="SAM" id="MobiDB-lite"/>
    </source>
</evidence>
<dbReference type="SMART" id="SM00487">
    <property type="entry name" value="DEXDc"/>
    <property type="match status" value="1"/>
</dbReference>
<dbReference type="InterPro" id="IPR014001">
    <property type="entry name" value="Helicase_ATP-bd"/>
</dbReference>
<dbReference type="GO" id="GO:0003676">
    <property type="term" value="F:nucleic acid binding"/>
    <property type="evidence" value="ECO:0007669"/>
    <property type="project" value="InterPro"/>
</dbReference>
<dbReference type="PANTHER" id="PTHR47959">
    <property type="entry name" value="ATP-DEPENDENT RNA HELICASE RHLE-RELATED"/>
    <property type="match status" value="1"/>
</dbReference>
<reference evidence="12 13" key="1">
    <citation type="submission" date="2020-07" db="EMBL/GenBank/DDBJ databases">
        <title>Thermogemmata thermophila gen. nov., sp. nov., a novel moderate thermophilic planctomycete from a Kamchatka hot spring.</title>
        <authorList>
            <person name="Elcheninov A.G."/>
            <person name="Podosokorskaya O.A."/>
            <person name="Kovaleva O.L."/>
            <person name="Novikov A."/>
            <person name="Bonch-Osmolovskaya E.A."/>
            <person name="Toshchakov S.V."/>
            <person name="Kublanov I.V."/>
        </authorList>
    </citation>
    <scope>NUCLEOTIDE SEQUENCE [LARGE SCALE GENOMIC DNA]</scope>
    <source>
        <strain evidence="12 13">2918</strain>
    </source>
</reference>
<organism evidence="12 13">
    <name type="scientific">Thermogemmata fonticola</name>
    <dbReference type="NCBI Taxonomy" id="2755323"/>
    <lineage>
        <taxon>Bacteria</taxon>
        <taxon>Pseudomonadati</taxon>
        <taxon>Planctomycetota</taxon>
        <taxon>Planctomycetia</taxon>
        <taxon>Gemmatales</taxon>
        <taxon>Gemmataceae</taxon>
        <taxon>Thermogemmata</taxon>
    </lineage>
</organism>
<dbReference type="Pfam" id="PF22590">
    <property type="entry name" value="Cas3-like_C_2"/>
    <property type="match status" value="1"/>
</dbReference>
<dbReference type="GO" id="GO:0005524">
    <property type="term" value="F:ATP binding"/>
    <property type="evidence" value="ECO:0007669"/>
    <property type="project" value="UniProtKB-KW"/>
</dbReference>
<feature type="compositionally biased region" description="Basic and acidic residues" evidence="9">
    <location>
        <begin position="410"/>
        <end position="421"/>
    </location>
</feature>
<keyword evidence="3" id="KW-0479">Metal-binding</keyword>
<proteinExistence type="inferred from homology"/>
<gene>
    <name evidence="12" type="ORF">H0921_00760</name>
</gene>
<keyword evidence="6 12" id="KW-0347">Helicase</keyword>
<dbReference type="GO" id="GO:0005829">
    <property type="term" value="C:cytosol"/>
    <property type="evidence" value="ECO:0007669"/>
    <property type="project" value="TreeGrafter"/>
</dbReference>
<evidence type="ECO:0000256" key="2">
    <source>
        <dbReference type="ARBA" id="ARBA00009046"/>
    </source>
</evidence>
<name>A0A7V9AA53_9BACT</name>
<comment type="similarity">
    <text evidence="1">In the N-terminal section; belongs to the CRISPR-associated nuclease Cas3-HD family.</text>
</comment>
<dbReference type="EMBL" id="JACEFB010000001">
    <property type="protein sequence ID" value="MBA2224688.1"/>
    <property type="molecule type" value="Genomic_DNA"/>
</dbReference>
<dbReference type="InterPro" id="IPR006483">
    <property type="entry name" value="CRISPR-assoc_Cas3_HD"/>
</dbReference>
<sequence>MSAITPTTFEAFFLTATGVSPYKYQSRLAAADPLPEVLDVPTGLGKTAAVILAWLWRRTSGHPSSPVPRRLVYCLPMRTLVTQTAEAASRWTHNLSEANLLAEPCRVHVLMGGEQADDWDLHPEKNAVIVGTQDMLLSRLLNRGYGMSRYRWPMHFGLLGNDCLWVMDEVQLMGSGLATTVQVDAFQKRFWRPLLPCHFLWMSATLGESLLRTKDREDLDLAKIDPKRLFSLEEPEKQEPAVRQRLAAEKTIEVRKDPPPLRKRDGSGVLDRHQPGRISLLILNTVPVAQDWFRQVQAAIATGANGDGDARPAAILLHSRFRPPDRQRHMASLQRFVERQGKETGAVNDHPGLILVSTQVIEAGIDISGVRLWSEIAPWPSDVQRLGRLNREGRQDGAAATFWMPGSTDENDKGAPNESKKKRERIGPYFRRDLEAARKLLESVRQLMEQDGERRPYREALDAVLKTEESRQGLEVEYEAVIRPHDFLDLFATEPDLAGGFTDVSRFVRDQDRNVDAYVFWRDARTPERSEPAPMADELCPVPFYSLQQFLGAKGTAREWDAESGQWITRWASEVRPGMTLRLWQKQGGYDPDLGWTGNPADVPTVHQPATVSVPDKLTADGTSESHGWLSLADHTADVMAETNELVEAFELSDRPEGMALSKAAPWHDVGKASVRWKNAIDQFLASLRPKVAECRQKESDPQVQGLLDQFAALLAVPGDDCWAKFPDIKWLLGQPDLPAERKKGLRKSLYTPFQPRFRHEAASALVAWKAWREGTAPSLSGLAVYLVACHHGKVRTVLRSIRGTDAVFGIREGEELSPVDGLIPASTPIPTEPRRFGASGQWDDEGGRFRLASTSWVSLVEDLLGTLPKEHEAAGDGADQEQPDALGPFKLAFLEMLFRVADARASARPGKGRNR</sequence>
<dbReference type="Pfam" id="PF00270">
    <property type="entry name" value="DEAD"/>
    <property type="match status" value="1"/>
</dbReference>
<dbReference type="AlphaFoldDB" id="A0A7V9AA53"/>
<keyword evidence="5" id="KW-0378">Hydrolase</keyword>
<evidence type="ECO:0000259" key="11">
    <source>
        <dbReference type="PROSITE" id="PS51643"/>
    </source>
</evidence>
<dbReference type="GO" id="GO:0051607">
    <property type="term" value="P:defense response to virus"/>
    <property type="evidence" value="ECO:0007669"/>
    <property type="project" value="UniProtKB-KW"/>
</dbReference>
<keyword evidence="7" id="KW-0067">ATP-binding</keyword>
<keyword evidence="4" id="KW-0547">Nucleotide-binding</keyword>
<evidence type="ECO:0000313" key="13">
    <source>
        <dbReference type="Proteomes" id="UP000542342"/>
    </source>
</evidence>
<dbReference type="GO" id="GO:0003724">
    <property type="term" value="F:RNA helicase activity"/>
    <property type="evidence" value="ECO:0007669"/>
    <property type="project" value="TreeGrafter"/>
</dbReference>
<evidence type="ECO:0000259" key="10">
    <source>
        <dbReference type="PROSITE" id="PS51192"/>
    </source>
</evidence>
<dbReference type="InterPro" id="IPR011545">
    <property type="entry name" value="DEAD/DEAH_box_helicase_dom"/>
</dbReference>
<evidence type="ECO:0000256" key="4">
    <source>
        <dbReference type="ARBA" id="ARBA00022741"/>
    </source>
</evidence>
<dbReference type="PROSITE" id="PS51192">
    <property type="entry name" value="HELICASE_ATP_BIND_1"/>
    <property type="match status" value="1"/>
</dbReference>
<dbReference type="GO" id="GO:0016787">
    <property type="term" value="F:hydrolase activity"/>
    <property type="evidence" value="ECO:0007669"/>
    <property type="project" value="UniProtKB-KW"/>
</dbReference>
<feature type="domain" description="Helicase ATP-binding" evidence="10">
    <location>
        <begin position="27"/>
        <end position="224"/>
    </location>
</feature>
<dbReference type="Proteomes" id="UP000542342">
    <property type="component" value="Unassembled WGS sequence"/>
</dbReference>
<comment type="similarity">
    <text evidence="2">In the central section; belongs to the CRISPR-associated helicase Cas3 family.</text>
</comment>
<dbReference type="InterPro" id="IPR054712">
    <property type="entry name" value="Cas3-like_dom"/>
</dbReference>
<evidence type="ECO:0000256" key="3">
    <source>
        <dbReference type="ARBA" id="ARBA00022723"/>
    </source>
</evidence>
<dbReference type="InterPro" id="IPR038257">
    <property type="entry name" value="CRISPR-assoc_Cas3_HD_sf"/>
</dbReference>
<dbReference type="InterPro" id="IPR027417">
    <property type="entry name" value="P-loop_NTPase"/>
</dbReference>
<evidence type="ECO:0000256" key="7">
    <source>
        <dbReference type="ARBA" id="ARBA00022840"/>
    </source>
</evidence>
<dbReference type="GO" id="GO:0046872">
    <property type="term" value="F:metal ion binding"/>
    <property type="evidence" value="ECO:0007669"/>
    <property type="project" value="UniProtKB-KW"/>
</dbReference>
<dbReference type="PROSITE" id="PS51643">
    <property type="entry name" value="HD_CAS3"/>
    <property type="match status" value="1"/>
</dbReference>